<keyword evidence="2" id="KW-0378">Hydrolase</keyword>
<dbReference type="Pfam" id="PF12706">
    <property type="entry name" value="Lactamase_B_2"/>
    <property type="match status" value="1"/>
</dbReference>
<dbReference type="OrthoDB" id="9781189at2"/>
<reference evidence="2 3" key="1">
    <citation type="submission" date="2018-09" db="EMBL/GenBank/DDBJ databases">
        <title>Arachidicoccus sp. nov., a bacterium isolated from soil.</title>
        <authorList>
            <person name="Weon H.-Y."/>
            <person name="Kwon S.-W."/>
            <person name="Lee S.A."/>
        </authorList>
    </citation>
    <scope>NUCLEOTIDE SEQUENCE [LARGE SCALE GENOMIC DNA]</scope>
    <source>
        <strain evidence="2 3">KIS59-12</strain>
    </source>
</reference>
<gene>
    <name evidence="2" type="ORF">D6B99_03955</name>
</gene>
<dbReference type="SMART" id="SM00849">
    <property type="entry name" value="Lactamase_B"/>
    <property type="match status" value="1"/>
</dbReference>
<feature type="domain" description="Metallo-beta-lactamase" evidence="1">
    <location>
        <begin position="39"/>
        <end position="228"/>
    </location>
</feature>
<dbReference type="Proteomes" id="UP000266118">
    <property type="component" value="Chromosome"/>
</dbReference>
<dbReference type="EMBL" id="CP032489">
    <property type="protein sequence ID" value="AYD46842.1"/>
    <property type="molecule type" value="Genomic_DNA"/>
</dbReference>
<evidence type="ECO:0000313" key="2">
    <source>
        <dbReference type="EMBL" id="AYD46842.1"/>
    </source>
</evidence>
<dbReference type="PANTHER" id="PTHR42663:SF6">
    <property type="entry name" value="HYDROLASE C777.06C-RELATED"/>
    <property type="match status" value="1"/>
</dbReference>
<accession>A0A386HMD9</accession>
<protein>
    <submittedName>
        <fullName evidence="2">MBL fold metallo-hydrolase</fullName>
    </submittedName>
</protein>
<dbReference type="RefSeq" id="WP_119985321.1">
    <property type="nucleotide sequence ID" value="NZ_CP032489.1"/>
</dbReference>
<dbReference type="GO" id="GO:0016787">
    <property type="term" value="F:hydrolase activity"/>
    <property type="evidence" value="ECO:0007669"/>
    <property type="project" value="UniProtKB-KW"/>
</dbReference>
<dbReference type="CDD" id="cd16279">
    <property type="entry name" value="metallo-hydrolase-like_MBL-fold"/>
    <property type="match status" value="1"/>
</dbReference>
<dbReference type="PANTHER" id="PTHR42663">
    <property type="entry name" value="HYDROLASE C777.06C-RELATED-RELATED"/>
    <property type="match status" value="1"/>
</dbReference>
<dbReference type="SUPFAM" id="SSF56281">
    <property type="entry name" value="Metallo-hydrolase/oxidoreductase"/>
    <property type="match status" value="1"/>
</dbReference>
<sequence>MQNDKLDITFLGTGTSSGVPMIACHCEVCSSSNTKDKRLRSSILIQTPQTSVVIDTTPDFRQQMLRAKNDRLDAVLFTHAHKDHIAGLDDVRAYNYFQKKSMKIFATEATQTELKREFYYAFGEHKYPGVPELELHTINEHSFSINELKITPIRVWHHKLEVVAFRIGNFTYITDANKIEEEQKALIRGSSIIVVNALRKEKHISHFTLDEAIALIDELEIPNAYLTHISHQLGLHDEISEQLPSHIHLAYDGLQLSVDS</sequence>
<name>A0A386HMD9_9BACT</name>
<organism evidence="2 3">
    <name type="scientific">Arachidicoccus soli</name>
    <dbReference type="NCBI Taxonomy" id="2341117"/>
    <lineage>
        <taxon>Bacteria</taxon>
        <taxon>Pseudomonadati</taxon>
        <taxon>Bacteroidota</taxon>
        <taxon>Chitinophagia</taxon>
        <taxon>Chitinophagales</taxon>
        <taxon>Chitinophagaceae</taxon>
        <taxon>Arachidicoccus</taxon>
    </lineage>
</organism>
<dbReference type="KEGG" id="ark:D6B99_03955"/>
<evidence type="ECO:0000259" key="1">
    <source>
        <dbReference type="SMART" id="SM00849"/>
    </source>
</evidence>
<dbReference type="InterPro" id="IPR001279">
    <property type="entry name" value="Metallo-B-lactamas"/>
</dbReference>
<proteinExistence type="predicted"/>
<evidence type="ECO:0000313" key="3">
    <source>
        <dbReference type="Proteomes" id="UP000266118"/>
    </source>
</evidence>
<keyword evidence="3" id="KW-1185">Reference proteome</keyword>
<dbReference type="InterPro" id="IPR036866">
    <property type="entry name" value="RibonucZ/Hydroxyglut_hydro"/>
</dbReference>
<dbReference type="AlphaFoldDB" id="A0A386HMD9"/>
<dbReference type="Gene3D" id="3.60.15.10">
    <property type="entry name" value="Ribonuclease Z/Hydroxyacylglutathione hydrolase-like"/>
    <property type="match status" value="1"/>
</dbReference>